<reference evidence="2 3" key="1">
    <citation type="journal article" date="2016" name="Nat. Commun.">
        <title>Thousands of microbial genomes shed light on interconnected biogeochemical processes in an aquifer system.</title>
        <authorList>
            <person name="Anantharaman K."/>
            <person name="Brown C.T."/>
            <person name="Hug L.A."/>
            <person name="Sharon I."/>
            <person name="Castelle C.J."/>
            <person name="Probst A.J."/>
            <person name="Thomas B.C."/>
            <person name="Singh A."/>
            <person name="Wilkins M.J."/>
            <person name="Karaoz U."/>
            <person name="Brodie E.L."/>
            <person name="Williams K.H."/>
            <person name="Hubbard S.S."/>
            <person name="Banfield J.F."/>
        </authorList>
    </citation>
    <scope>NUCLEOTIDE SEQUENCE [LARGE SCALE GENOMIC DNA]</scope>
</reference>
<evidence type="ECO:0000256" key="1">
    <source>
        <dbReference type="SAM" id="Phobius"/>
    </source>
</evidence>
<dbReference type="STRING" id="1798709.A2538_02345"/>
<dbReference type="EMBL" id="MFRE01000022">
    <property type="protein sequence ID" value="OGH93704.1"/>
    <property type="molecule type" value="Genomic_DNA"/>
</dbReference>
<evidence type="ECO:0000313" key="2">
    <source>
        <dbReference type="EMBL" id="OGH93704.1"/>
    </source>
</evidence>
<keyword evidence="1" id="KW-0472">Membrane</keyword>
<name>A0A1F6PCN3_9BACT</name>
<gene>
    <name evidence="2" type="ORF">A2538_02345</name>
</gene>
<feature type="transmembrane region" description="Helical" evidence="1">
    <location>
        <begin position="308"/>
        <end position="327"/>
    </location>
</feature>
<accession>A0A1F6PCN3</accession>
<dbReference type="Proteomes" id="UP000178254">
    <property type="component" value="Unassembled WGS sequence"/>
</dbReference>
<proteinExistence type="predicted"/>
<feature type="transmembrane region" description="Helical" evidence="1">
    <location>
        <begin position="273"/>
        <end position="296"/>
    </location>
</feature>
<comment type="caution">
    <text evidence="2">The sequence shown here is derived from an EMBL/GenBank/DDBJ whole genome shotgun (WGS) entry which is preliminary data.</text>
</comment>
<keyword evidence="1" id="KW-0812">Transmembrane</keyword>
<protein>
    <submittedName>
        <fullName evidence="2">Uncharacterized protein</fullName>
    </submittedName>
</protein>
<sequence length="337" mass="37775">MFLNKDNFVRKKSRNKLLVVAISLLVCFVNVNFVSASTENYILEHIDARFHQYDNPASASVNKPKCSTENFCYCKLNFPEVSLGYDLGTWISRSRFFVGVFKTDAWPLYEIRMISADYGGKNVEKLYGSKLTVKEGECFMQDQLTFVDGDRDYEMNPILPEDITCEYMLADGFGCCCANNTDGSVECTQTAKDQTDCTLHCANPTDTAYPDEPNCSARNRKAYVSTSTVDIDFTSIKAEMLKQLNPLSWLAKKAGGETATGQINNFIGVALKFFMYAIGSLLLLFYVYAGFLWMTAMGNAEKITKAKTIMFWATLSIVVQLFAYALVQSVLNLLQNG</sequence>
<evidence type="ECO:0000313" key="3">
    <source>
        <dbReference type="Proteomes" id="UP000178254"/>
    </source>
</evidence>
<organism evidence="2 3">
    <name type="scientific">Candidatus Magasanikbacteria bacterium RIFOXYD2_FULL_41_14</name>
    <dbReference type="NCBI Taxonomy" id="1798709"/>
    <lineage>
        <taxon>Bacteria</taxon>
        <taxon>Candidatus Magasanikiibacteriota</taxon>
    </lineage>
</organism>
<dbReference type="AlphaFoldDB" id="A0A1F6PCN3"/>
<keyword evidence="1" id="KW-1133">Transmembrane helix</keyword>